<evidence type="ECO:0000313" key="4">
    <source>
        <dbReference type="Proteomes" id="UP000187181"/>
    </source>
</evidence>
<organism evidence="3 4">
    <name type="scientific">Pontibacter indicus</name>
    <dbReference type="NCBI Taxonomy" id="1317125"/>
    <lineage>
        <taxon>Bacteria</taxon>
        <taxon>Pseudomonadati</taxon>
        <taxon>Bacteroidota</taxon>
        <taxon>Cytophagia</taxon>
        <taxon>Cytophagales</taxon>
        <taxon>Hymenobacteraceae</taxon>
        <taxon>Pontibacter</taxon>
    </lineage>
</organism>
<name>A0A1R3WBQ2_9BACT</name>
<evidence type="ECO:0000313" key="3">
    <source>
        <dbReference type="EMBL" id="SIT75257.1"/>
    </source>
</evidence>
<reference evidence="4" key="1">
    <citation type="submission" date="2017-01" db="EMBL/GenBank/DDBJ databases">
        <authorList>
            <person name="Varghese N."/>
            <person name="Submissions S."/>
        </authorList>
    </citation>
    <scope>NUCLEOTIDE SEQUENCE [LARGE SCALE GENOMIC DNA]</scope>
    <source>
        <strain evidence="4">LP100</strain>
    </source>
</reference>
<protein>
    <submittedName>
        <fullName evidence="3">Uncharacterized protein</fullName>
    </submittedName>
</protein>
<dbReference type="Proteomes" id="UP000187181">
    <property type="component" value="Unassembled WGS sequence"/>
</dbReference>
<sequence>MDKQHKFSYSTFPKKYYFYIYRNSTFTNIPKNMKAFFLSLLIVLTVAAPAVQAQGTAKNETKTATGLTGQFNDLKSKSNSYMEGNREYKVVNVSLLNSFWQSVQATIKDVEQKQINDLNATRKDLETAKARITEQEKEIEALKLDNAQKEAAVQQSEDAVNNLHVLGIPIHKQVYVIINTAIIALLLIALGVVYTQFKSSKKVTDQKKKEFEDIDREFAEFKKNAREREIKIKRELQTEMNLVAELNDQVAALQKKAHA</sequence>
<gene>
    <name evidence="3" type="ORF">SAMN05444128_0193</name>
</gene>
<keyword evidence="2" id="KW-0472">Membrane</keyword>
<dbReference type="STRING" id="1317125.SAMN05444128_0193"/>
<accession>A0A1R3WBQ2</accession>
<evidence type="ECO:0000256" key="1">
    <source>
        <dbReference type="SAM" id="Coils"/>
    </source>
</evidence>
<keyword evidence="1" id="KW-0175">Coiled coil</keyword>
<feature type="coiled-coil region" evidence="1">
    <location>
        <begin position="108"/>
        <end position="159"/>
    </location>
</feature>
<proteinExistence type="predicted"/>
<keyword evidence="4" id="KW-1185">Reference proteome</keyword>
<dbReference type="EMBL" id="FTPP01000001">
    <property type="protein sequence ID" value="SIT75257.1"/>
    <property type="molecule type" value="Genomic_DNA"/>
</dbReference>
<keyword evidence="2" id="KW-0812">Transmembrane</keyword>
<keyword evidence="2" id="KW-1133">Transmembrane helix</keyword>
<evidence type="ECO:0000256" key="2">
    <source>
        <dbReference type="SAM" id="Phobius"/>
    </source>
</evidence>
<feature type="transmembrane region" description="Helical" evidence="2">
    <location>
        <begin position="174"/>
        <end position="194"/>
    </location>
</feature>
<dbReference type="AlphaFoldDB" id="A0A1R3WBQ2"/>